<dbReference type="Proteomes" id="UP000309561">
    <property type="component" value="Unassembled WGS sequence"/>
</dbReference>
<reference evidence="1 2" key="1">
    <citation type="submission" date="2019-04" db="EMBL/GenBank/DDBJ databases">
        <title>Sulfurimonas crateris sp. nov. a facultative anaerobic sulfur-oxidizing chemolithautotrophic bacterium isolated from a terrestrial mud vulcano.</title>
        <authorList>
            <person name="Ratnikova N.M."/>
            <person name="Slobodkin A.I."/>
            <person name="Merkel A.Y."/>
            <person name="Novikov A."/>
            <person name="Bonch-Osmolovskaya E.A."/>
            <person name="Slobodkina G.B."/>
        </authorList>
    </citation>
    <scope>NUCLEOTIDE SEQUENCE [LARGE SCALE GENOMIC DNA]</scope>
    <source>
        <strain evidence="1 2">SN118</strain>
    </source>
</reference>
<protein>
    <submittedName>
        <fullName evidence="1">Uncharacterized protein</fullName>
    </submittedName>
</protein>
<dbReference type="EMBL" id="SZPX01000008">
    <property type="protein sequence ID" value="TKI68406.1"/>
    <property type="molecule type" value="Genomic_DNA"/>
</dbReference>
<organism evidence="1 2">
    <name type="scientific">Sulfurimonas crateris</name>
    <dbReference type="NCBI Taxonomy" id="2574727"/>
    <lineage>
        <taxon>Bacteria</taxon>
        <taxon>Pseudomonadati</taxon>
        <taxon>Campylobacterota</taxon>
        <taxon>Epsilonproteobacteria</taxon>
        <taxon>Campylobacterales</taxon>
        <taxon>Sulfurimonadaceae</taxon>
        <taxon>Sulfurimonas</taxon>
    </lineage>
</organism>
<evidence type="ECO:0000313" key="1">
    <source>
        <dbReference type="EMBL" id="TKI68406.1"/>
    </source>
</evidence>
<dbReference type="RefSeq" id="WP_137014998.1">
    <property type="nucleotide sequence ID" value="NZ_SZPX01000008.1"/>
</dbReference>
<name>A0A4U2Z2M6_9BACT</name>
<gene>
    <name evidence="1" type="ORF">FCU45_10360</name>
</gene>
<dbReference type="OrthoDB" id="3010200at2"/>
<sequence>MSNLTFSAFQLIIDEKVPNIREFLEYKEEQYDTKDNIYRITTQKIDNTYYWVYMEYGGELPYGEKVYDKEKSEILNNPRTKSQAELNKQLFCLYDFDLNTFYISDGRKKGFLEDYLKHKLSKDIVIKRFFKSPEQFIDYVKTIESISFTSKYNLFSINNDIFGDPKDIFGLGQPENFKMDIAYNGRKVTESFKTKFFNLISKKVNSEIQSLVCIGKDDNKMEAIFDISSFTQTVSLSLKKDELGRYEQNIVQQNLLNVLNGHSNV</sequence>
<proteinExistence type="predicted"/>
<keyword evidence="2" id="KW-1185">Reference proteome</keyword>
<dbReference type="AlphaFoldDB" id="A0A4U2Z2M6"/>
<accession>A0A4U2Z2M6</accession>
<evidence type="ECO:0000313" key="2">
    <source>
        <dbReference type="Proteomes" id="UP000309561"/>
    </source>
</evidence>
<comment type="caution">
    <text evidence="1">The sequence shown here is derived from an EMBL/GenBank/DDBJ whole genome shotgun (WGS) entry which is preliminary data.</text>
</comment>